<keyword evidence="3" id="KW-1185">Reference proteome</keyword>
<proteinExistence type="predicted"/>
<accession>A0A1I1AC94</accession>
<gene>
    <name evidence="2" type="ORF">SAMN04488528_103328</name>
</gene>
<evidence type="ECO:0000313" key="2">
    <source>
        <dbReference type="EMBL" id="SFB35609.1"/>
    </source>
</evidence>
<dbReference type="AlphaFoldDB" id="A0A1I1AC94"/>
<reference evidence="2 3" key="1">
    <citation type="submission" date="2016-10" db="EMBL/GenBank/DDBJ databases">
        <authorList>
            <person name="de Groot N.N."/>
        </authorList>
    </citation>
    <scope>NUCLEOTIDE SEQUENCE [LARGE SCALE GENOMIC DNA]</scope>
    <source>
        <strain evidence="2 3">DSM 12271</strain>
    </source>
</reference>
<evidence type="ECO:0000313" key="3">
    <source>
        <dbReference type="Proteomes" id="UP000198619"/>
    </source>
</evidence>
<dbReference type="EMBL" id="FOKI01000033">
    <property type="protein sequence ID" value="SFB35609.1"/>
    <property type="molecule type" value="Genomic_DNA"/>
</dbReference>
<protein>
    <submittedName>
        <fullName evidence="2">Uncharacterized protein</fullName>
    </submittedName>
</protein>
<feature type="transmembrane region" description="Helical" evidence="1">
    <location>
        <begin position="20"/>
        <end position="41"/>
    </location>
</feature>
<keyword evidence="1" id="KW-1133">Transmembrane helix</keyword>
<dbReference type="Proteomes" id="UP000198619">
    <property type="component" value="Unassembled WGS sequence"/>
</dbReference>
<organism evidence="2 3">
    <name type="scientific">Clostridium frigidicarnis</name>
    <dbReference type="NCBI Taxonomy" id="84698"/>
    <lineage>
        <taxon>Bacteria</taxon>
        <taxon>Bacillati</taxon>
        <taxon>Bacillota</taxon>
        <taxon>Clostridia</taxon>
        <taxon>Eubacteriales</taxon>
        <taxon>Clostridiaceae</taxon>
        <taxon>Clostridium</taxon>
    </lineage>
</organism>
<keyword evidence="1" id="KW-0812">Transmembrane</keyword>
<sequence>MFFSEVVNGRRMVNNFKEQAIGNGALSAMFFMISNVNLVIIKEE</sequence>
<name>A0A1I1AC94_9CLOT</name>
<keyword evidence="1" id="KW-0472">Membrane</keyword>
<evidence type="ECO:0000256" key="1">
    <source>
        <dbReference type="SAM" id="Phobius"/>
    </source>
</evidence>
<dbReference type="STRING" id="84698.SAMN04488528_103328"/>